<sequence length="306" mass="34388">MVKVIAEIGCNHMGNMEIAKEMIQVAAHVCKADVAKFQKRSPKELLTSEEYNAAHPVPANSYGATYGEHRELLEFSAGQHRELAEECRLNGIEYSTSVWDLTSAAEIAALTPSLIKIPSATNQHYALQDFLCRNFDGEIHVSTGMTTKDEISRLISFYEERGRSKDLVIYACTSGYPVAFEDICLYEISSLQEQYGDKVKSIGFSGHHLGIAADIAALALGLSNRERLGYGDLGYIERHFTLDRTWKGTDHAASLEPDGMRKLCRDLKNVSKSLTFKRNELLDVEVVQRKKLKWREEKHGRMLEIA</sequence>
<feature type="domain" description="PseI/NeuA/B-like" evidence="1">
    <location>
        <begin position="22"/>
        <end position="275"/>
    </location>
</feature>
<evidence type="ECO:0000313" key="3">
    <source>
        <dbReference type="Proteomes" id="UP000680706"/>
    </source>
</evidence>
<evidence type="ECO:0000313" key="2">
    <source>
        <dbReference type="EMBL" id="QUS54892.1"/>
    </source>
</evidence>
<proteinExistence type="predicted"/>
<name>A0ABX8AII1_9HYPH</name>
<gene>
    <name evidence="2" type="ORF">KGB56_16150</name>
</gene>
<protein>
    <submittedName>
        <fullName evidence="2">N-acetylneuraminate synthase family protein</fullName>
    </submittedName>
</protein>
<dbReference type="Proteomes" id="UP000680706">
    <property type="component" value="Chromosome"/>
</dbReference>
<dbReference type="RefSeq" id="WP_208990020.1">
    <property type="nucleotide sequence ID" value="NZ_CP074126.1"/>
</dbReference>
<dbReference type="PANTHER" id="PTHR42966:SF1">
    <property type="entry name" value="SIALIC ACID SYNTHASE"/>
    <property type="match status" value="1"/>
</dbReference>
<accession>A0ABX8AII1</accession>
<reference evidence="2 3" key="1">
    <citation type="journal article" date="2021" name="Angew. Chem. Int. Ed. Engl.">
        <title>A novel family of nonribosomal peptides modulate collective behavior in Pseudovibrio bacteria isolated from marine sponges.</title>
        <authorList>
            <person name="Ioca L.P."/>
            <person name="Dai Y."/>
            <person name="Kunakom S."/>
            <person name="Diaz-Espinosa J."/>
            <person name="Krunic A."/>
            <person name="Crnkovic C.M."/>
            <person name="Orjala J."/>
            <person name="Sanchez L.M."/>
            <person name="Ferreira A.G."/>
            <person name="Berlinck R.G.S."/>
            <person name="Eustaquio A.S."/>
        </authorList>
    </citation>
    <scope>NUCLEOTIDE SEQUENCE [LARGE SCALE GENOMIC DNA]</scope>
    <source>
        <strain evidence="2 3">Ab134</strain>
    </source>
</reference>
<dbReference type="EMBL" id="CP074126">
    <property type="protein sequence ID" value="QUS54892.1"/>
    <property type="molecule type" value="Genomic_DNA"/>
</dbReference>
<dbReference type="PANTHER" id="PTHR42966">
    <property type="entry name" value="N-ACETYLNEURAMINATE SYNTHASE"/>
    <property type="match status" value="1"/>
</dbReference>
<dbReference type="InterPro" id="IPR013132">
    <property type="entry name" value="PseI/NeuA/B-like_N"/>
</dbReference>
<organism evidence="2 3">
    <name type="scientific">Pseudovibrio brasiliensis</name>
    <dbReference type="NCBI Taxonomy" id="1898042"/>
    <lineage>
        <taxon>Bacteria</taxon>
        <taxon>Pseudomonadati</taxon>
        <taxon>Pseudomonadota</taxon>
        <taxon>Alphaproteobacteria</taxon>
        <taxon>Hyphomicrobiales</taxon>
        <taxon>Stappiaceae</taxon>
        <taxon>Pseudovibrio</taxon>
    </lineage>
</organism>
<evidence type="ECO:0000259" key="1">
    <source>
        <dbReference type="Pfam" id="PF03102"/>
    </source>
</evidence>
<keyword evidence="3" id="KW-1185">Reference proteome</keyword>
<dbReference type="InterPro" id="IPR013785">
    <property type="entry name" value="Aldolase_TIM"/>
</dbReference>
<dbReference type="Gene3D" id="3.20.20.70">
    <property type="entry name" value="Aldolase class I"/>
    <property type="match status" value="1"/>
</dbReference>
<dbReference type="SUPFAM" id="SSF51569">
    <property type="entry name" value="Aldolase"/>
    <property type="match status" value="1"/>
</dbReference>
<dbReference type="InterPro" id="IPR051690">
    <property type="entry name" value="PseI-like"/>
</dbReference>
<dbReference type="Pfam" id="PF03102">
    <property type="entry name" value="NeuB"/>
    <property type="match status" value="1"/>
</dbReference>